<dbReference type="PROSITE" id="PS50928">
    <property type="entry name" value="ABC_TM1"/>
    <property type="match status" value="1"/>
</dbReference>
<dbReference type="GO" id="GO:0005886">
    <property type="term" value="C:plasma membrane"/>
    <property type="evidence" value="ECO:0007669"/>
    <property type="project" value="UniProtKB-SubCell"/>
</dbReference>
<evidence type="ECO:0000256" key="6">
    <source>
        <dbReference type="ARBA" id="ARBA00023136"/>
    </source>
</evidence>
<gene>
    <name evidence="9" type="ORF">P409_12420</name>
</gene>
<dbReference type="PANTHER" id="PTHR43163">
    <property type="entry name" value="DIPEPTIDE TRANSPORT SYSTEM PERMEASE PROTEIN DPPB-RELATED"/>
    <property type="match status" value="1"/>
</dbReference>
<protein>
    <recommendedName>
        <fullName evidence="8">ABC transmembrane type-1 domain-containing protein</fullName>
    </recommendedName>
</protein>
<feature type="transmembrane region" description="Helical" evidence="7">
    <location>
        <begin position="135"/>
        <end position="158"/>
    </location>
</feature>
<dbReference type="InterPro" id="IPR045621">
    <property type="entry name" value="BPD_transp_1_N"/>
</dbReference>
<comment type="caution">
    <text evidence="9">The sequence shown here is derived from an EMBL/GenBank/DDBJ whole genome shotgun (WGS) entry which is preliminary data.</text>
</comment>
<evidence type="ECO:0000259" key="8">
    <source>
        <dbReference type="PROSITE" id="PS50928"/>
    </source>
</evidence>
<accession>A0A0A0D5R7</accession>
<dbReference type="PANTHER" id="PTHR43163:SF6">
    <property type="entry name" value="DIPEPTIDE TRANSPORT SYSTEM PERMEASE PROTEIN DPPB-RELATED"/>
    <property type="match status" value="1"/>
</dbReference>
<keyword evidence="3" id="KW-1003">Cell membrane</keyword>
<comment type="subcellular location">
    <subcellularLocation>
        <location evidence="1 7">Cell membrane</location>
        <topology evidence="1 7">Multi-pass membrane protein</topology>
    </subcellularLocation>
</comment>
<feature type="transmembrane region" description="Helical" evidence="7">
    <location>
        <begin position="228"/>
        <end position="254"/>
    </location>
</feature>
<keyword evidence="5 7" id="KW-1133">Transmembrane helix</keyword>
<reference evidence="9 10" key="1">
    <citation type="submission" date="2014-01" db="EMBL/GenBank/DDBJ databases">
        <title>Genome sequence determination for a cystic fibrosis isolate, Inquilinus limosus.</title>
        <authorList>
            <person name="Pino M."/>
            <person name="Di Conza J."/>
            <person name="Gutkind G."/>
        </authorList>
    </citation>
    <scope>NUCLEOTIDE SEQUENCE [LARGE SCALE GENOMIC DNA]</scope>
    <source>
        <strain evidence="9 10">MP06</strain>
    </source>
</reference>
<evidence type="ECO:0000256" key="3">
    <source>
        <dbReference type="ARBA" id="ARBA00022475"/>
    </source>
</evidence>
<organism evidence="9 10">
    <name type="scientific">Inquilinus limosus MP06</name>
    <dbReference type="NCBI Taxonomy" id="1398085"/>
    <lineage>
        <taxon>Bacteria</taxon>
        <taxon>Pseudomonadati</taxon>
        <taxon>Pseudomonadota</taxon>
        <taxon>Alphaproteobacteria</taxon>
        <taxon>Rhodospirillales</taxon>
        <taxon>Rhodospirillaceae</taxon>
        <taxon>Inquilinus</taxon>
    </lineage>
</organism>
<evidence type="ECO:0000313" key="9">
    <source>
        <dbReference type="EMBL" id="KGM34046.1"/>
    </source>
</evidence>
<dbReference type="SUPFAM" id="SSF161098">
    <property type="entry name" value="MetI-like"/>
    <property type="match status" value="1"/>
</dbReference>
<feature type="domain" description="ABC transmembrane type-1" evidence="8">
    <location>
        <begin position="96"/>
        <end position="293"/>
    </location>
</feature>
<dbReference type="Proteomes" id="UP000029995">
    <property type="component" value="Unassembled WGS sequence"/>
</dbReference>
<feature type="transmembrane region" description="Helical" evidence="7">
    <location>
        <begin position="102"/>
        <end position="123"/>
    </location>
</feature>
<dbReference type="OrthoDB" id="7834831at2"/>
<name>A0A0A0D5R7_9PROT</name>
<dbReference type="GO" id="GO:0055085">
    <property type="term" value="P:transmembrane transport"/>
    <property type="evidence" value="ECO:0007669"/>
    <property type="project" value="InterPro"/>
</dbReference>
<keyword evidence="2 7" id="KW-0813">Transport</keyword>
<evidence type="ECO:0000256" key="4">
    <source>
        <dbReference type="ARBA" id="ARBA00022692"/>
    </source>
</evidence>
<feature type="transmembrane region" description="Helical" evidence="7">
    <location>
        <begin position="12"/>
        <end position="30"/>
    </location>
</feature>
<dbReference type="InterPro" id="IPR035906">
    <property type="entry name" value="MetI-like_sf"/>
</dbReference>
<comment type="similarity">
    <text evidence="7">Belongs to the binding-protein-dependent transport system permease family.</text>
</comment>
<evidence type="ECO:0000256" key="2">
    <source>
        <dbReference type="ARBA" id="ARBA00022448"/>
    </source>
</evidence>
<dbReference type="Pfam" id="PF19300">
    <property type="entry name" value="BPD_transp_1_N"/>
    <property type="match status" value="1"/>
</dbReference>
<evidence type="ECO:0000256" key="1">
    <source>
        <dbReference type="ARBA" id="ARBA00004651"/>
    </source>
</evidence>
<dbReference type="RefSeq" id="WP_034836466.1">
    <property type="nucleotide sequence ID" value="NZ_JANX01000125.1"/>
</dbReference>
<dbReference type="Pfam" id="PF00528">
    <property type="entry name" value="BPD_transp_1"/>
    <property type="match status" value="1"/>
</dbReference>
<proteinExistence type="inferred from homology"/>
<feature type="transmembrane region" description="Helical" evidence="7">
    <location>
        <begin position="170"/>
        <end position="187"/>
    </location>
</feature>
<feature type="transmembrane region" description="Helical" evidence="7">
    <location>
        <begin position="274"/>
        <end position="300"/>
    </location>
</feature>
<evidence type="ECO:0000313" key="10">
    <source>
        <dbReference type="Proteomes" id="UP000029995"/>
    </source>
</evidence>
<evidence type="ECO:0000256" key="7">
    <source>
        <dbReference type="RuleBase" id="RU363032"/>
    </source>
</evidence>
<keyword evidence="6 7" id="KW-0472">Membrane</keyword>
<dbReference type="EMBL" id="JANX01000125">
    <property type="protein sequence ID" value="KGM34046.1"/>
    <property type="molecule type" value="Genomic_DNA"/>
</dbReference>
<evidence type="ECO:0000256" key="5">
    <source>
        <dbReference type="ARBA" id="ARBA00022989"/>
    </source>
</evidence>
<keyword evidence="4 7" id="KW-0812">Transmembrane</keyword>
<dbReference type="AlphaFoldDB" id="A0A0A0D5R7"/>
<dbReference type="InterPro" id="IPR000515">
    <property type="entry name" value="MetI-like"/>
</dbReference>
<dbReference type="Gene3D" id="1.10.3720.10">
    <property type="entry name" value="MetI-like"/>
    <property type="match status" value="1"/>
</dbReference>
<sequence>MRYVIRRLLQSVIVVFGVSVVAFGMLFMTGDPTEVILRDAADHMTVEQIQDFRVKMGFDRPWYVQYLSFVGNALQGDFGYSFIRHQPAYEVITDKLPATIKLASFAFVLSLLVSIPLGVLSAIRVHRPIDHIATVLALIGQSIPSFWLGILLILLFGVHLKWLPISGSGTWQHLIMPGISLAAFPIARNMRLTRSSMLDFMRRDFVRTARAKGITENRVVTAHVLRNSLLPIVTAIGLELGFLLGGSVIIETIFGWPGVGREIVSAIGSKDFYVVQAGVVMLALIFAAVNLLVDLAYSWIDPRIRHSS</sequence>
<dbReference type="CDD" id="cd06261">
    <property type="entry name" value="TM_PBP2"/>
    <property type="match status" value="1"/>
</dbReference>